<dbReference type="GO" id="GO:0007166">
    <property type="term" value="P:cell surface receptor signaling pathway"/>
    <property type="evidence" value="ECO:0007669"/>
    <property type="project" value="InterPro"/>
</dbReference>
<evidence type="ECO:0000313" key="1">
    <source>
        <dbReference type="EMBL" id="EMD31532.1"/>
    </source>
</evidence>
<gene>
    <name evidence="1" type="ORF">CERSUDRAFT_119747</name>
</gene>
<evidence type="ECO:0000313" key="2">
    <source>
        <dbReference type="Proteomes" id="UP000016930"/>
    </source>
</evidence>
<dbReference type="EMBL" id="KB445818">
    <property type="protein sequence ID" value="EMD31532.1"/>
    <property type="molecule type" value="Genomic_DNA"/>
</dbReference>
<dbReference type="InterPro" id="IPR059179">
    <property type="entry name" value="MLKL-like_MCAfunc"/>
</dbReference>
<keyword evidence="2" id="KW-1185">Reference proteome</keyword>
<sequence length="673" mass="75907">MIWNLGMADERSDTETFSLFASPPSTSTFATMSRKKEVIRDILGAVSGIISCLKDVSDATSSVPAVGAALAAASHIFKTIDGVQKLDDRYVTLAKKIDSLAECVKIAEGDDPNNVDPVLRKELGKLLDLFKEIEVDIKKESSMNFIVRILCHSSMSGRFDDHTEALEGACQRFYLYTNVRLHVGMNALRRMAEGCIGSPEGPVERGKRKLLLIRDDHIVLESVAEDWYQAGLSSGKTWLGSWNNRAVAVRVLKPKEAHELADPEALVEKMNHVYHPHIAQVLGYSHPSNPNRFYVVETGSKSVFECLKIQDEKERFSTWLRTLVQYEHAVQYASSSGIHITTMTTMMSRPTITQSGRLIVTIDDIRLGGYAGMKHLWQCMSDRILGYDLNRLYSSNFQEQLHVLQDLLDGHYSSWGSVDWDLWGAFGTLSSSSASLGDFGLVRWRRTLEPPAFIKLGNIADIVASDPRYTTSASIYKQNIHPDEITRWPFESGIDNVMHIRVDLKSWCLDVYWDRLGELCKTHGIAIDELVLVNTKQYITSLSLLRGCTSTCYIDAKYNDILDAYTEKSMHSVKCNCPDALPRDGGYHSKGPVDAYFHRLVSDDHLVGPTSHPWGYWSFLSETTPGPWPSMTVRRGPLSSTESYCDFVRLTRFESDFYHYVDLQRRKNNPVVR</sequence>
<proteinExistence type="predicted"/>
<evidence type="ECO:0008006" key="3">
    <source>
        <dbReference type="Google" id="ProtNLM"/>
    </source>
</evidence>
<dbReference type="Gene3D" id="3.30.200.20">
    <property type="entry name" value="Phosphorylase Kinase, domain 1"/>
    <property type="match status" value="1"/>
</dbReference>
<reference evidence="1 2" key="1">
    <citation type="journal article" date="2012" name="Proc. Natl. Acad. Sci. U.S.A.">
        <title>Comparative genomics of Ceriporiopsis subvermispora and Phanerochaete chrysosporium provide insight into selective ligninolysis.</title>
        <authorList>
            <person name="Fernandez-Fueyo E."/>
            <person name="Ruiz-Duenas F.J."/>
            <person name="Ferreira P."/>
            <person name="Floudas D."/>
            <person name="Hibbett D.S."/>
            <person name="Canessa P."/>
            <person name="Larrondo L.F."/>
            <person name="James T.Y."/>
            <person name="Seelenfreund D."/>
            <person name="Lobos S."/>
            <person name="Polanco R."/>
            <person name="Tello M."/>
            <person name="Honda Y."/>
            <person name="Watanabe T."/>
            <person name="Watanabe T."/>
            <person name="Ryu J.S."/>
            <person name="Kubicek C.P."/>
            <person name="Schmoll M."/>
            <person name="Gaskell J."/>
            <person name="Hammel K.E."/>
            <person name="St John F.J."/>
            <person name="Vanden Wymelenberg A."/>
            <person name="Sabat G."/>
            <person name="Splinter BonDurant S."/>
            <person name="Syed K."/>
            <person name="Yadav J.S."/>
            <person name="Doddapaneni H."/>
            <person name="Subramanian V."/>
            <person name="Lavin J.L."/>
            <person name="Oguiza J.A."/>
            <person name="Perez G."/>
            <person name="Pisabarro A.G."/>
            <person name="Ramirez L."/>
            <person name="Santoyo F."/>
            <person name="Master E."/>
            <person name="Coutinho P.M."/>
            <person name="Henrissat B."/>
            <person name="Lombard V."/>
            <person name="Magnuson J.K."/>
            <person name="Kuees U."/>
            <person name="Hori C."/>
            <person name="Igarashi K."/>
            <person name="Samejima M."/>
            <person name="Held B.W."/>
            <person name="Barry K.W."/>
            <person name="LaButti K.M."/>
            <person name="Lapidus A."/>
            <person name="Lindquist E.A."/>
            <person name="Lucas S.M."/>
            <person name="Riley R."/>
            <person name="Salamov A.A."/>
            <person name="Hoffmeister D."/>
            <person name="Schwenk D."/>
            <person name="Hadar Y."/>
            <person name="Yarden O."/>
            <person name="de Vries R.P."/>
            <person name="Wiebenga A."/>
            <person name="Stenlid J."/>
            <person name="Eastwood D."/>
            <person name="Grigoriev I.V."/>
            <person name="Berka R.M."/>
            <person name="Blanchette R.A."/>
            <person name="Kersten P."/>
            <person name="Martinez A.T."/>
            <person name="Vicuna R."/>
            <person name="Cullen D."/>
        </authorList>
    </citation>
    <scope>NUCLEOTIDE SEQUENCE [LARGE SCALE GENOMIC DNA]</scope>
    <source>
        <strain evidence="1 2">B</strain>
    </source>
</reference>
<dbReference type="HOGENOM" id="CLU_422720_0_0_1"/>
<organism evidence="1 2">
    <name type="scientific">Ceriporiopsis subvermispora (strain B)</name>
    <name type="common">White-rot fungus</name>
    <name type="synonym">Gelatoporia subvermispora</name>
    <dbReference type="NCBI Taxonomy" id="914234"/>
    <lineage>
        <taxon>Eukaryota</taxon>
        <taxon>Fungi</taxon>
        <taxon>Dikarya</taxon>
        <taxon>Basidiomycota</taxon>
        <taxon>Agaricomycotina</taxon>
        <taxon>Agaricomycetes</taxon>
        <taxon>Polyporales</taxon>
        <taxon>Gelatoporiaceae</taxon>
        <taxon>Gelatoporia</taxon>
    </lineage>
</organism>
<dbReference type="AlphaFoldDB" id="M2QZW6"/>
<dbReference type="CDD" id="cd21037">
    <property type="entry name" value="MLKL_NTD"/>
    <property type="match status" value="1"/>
</dbReference>
<name>M2QZW6_CERS8</name>
<accession>M2QZW6</accession>
<dbReference type="InterPro" id="IPR036537">
    <property type="entry name" value="Adaptor_Cbl_N_dom_sf"/>
</dbReference>
<dbReference type="InterPro" id="IPR011009">
    <property type="entry name" value="Kinase-like_dom_sf"/>
</dbReference>
<protein>
    <recommendedName>
        <fullName evidence="3">Protein kinase domain-containing protein</fullName>
    </recommendedName>
</protein>
<dbReference type="Proteomes" id="UP000016930">
    <property type="component" value="Unassembled WGS sequence"/>
</dbReference>
<dbReference type="SUPFAM" id="SSF56112">
    <property type="entry name" value="Protein kinase-like (PK-like)"/>
    <property type="match status" value="1"/>
</dbReference>
<dbReference type="Gene3D" id="1.20.930.20">
    <property type="entry name" value="Adaptor protein Cbl, N-terminal domain"/>
    <property type="match status" value="1"/>
</dbReference>